<feature type="non-terminal residue" evidence="2">
    <location>
        <position position="1"/>
    </location>
</feature>
<dbReference type="InterPro" id="IPR029056">
    <property type="entry name" value="Ribokinase-like"/>
</dbReference>
<evidence type="ECO:0000313" key="2">
    <source>
        <dbReference type="EMBL" id="GAH89354.1"/>
    </source>
</evidence>
<dbReference type="PANTHER" id="PTHR46969:SF1">
    <property type="entry name" value="BIFUNCTIONAL PROTEIN HLDE"/>
    <property type="match status" value="1"/>
</dbReference>
<name>X1KGS8_9ZZZZ</name>
<dbReference type="AlphaFoldDB" id="X1KGS8"/>
<dbReference type="SUPFAM" id="SSF53613">
    <property type="entry name" value="Ribokinase-like"/>
    <property type="match status" value="1"/>
</dbReference>
<dbReference type="GO" id="GO:0033785">
    <property type="term" value="F:heptose 7-phosphate kinase activity"/>
    <property type="evidence" value="ECO:0007669"/>
    <property type="project" value="TreeGrafter"/>
</dbReference>
<dbReference type="EMBL" id="BARU01038993">
    <property type="protein sequence ID" value="GAH89354.1"/>
    <property type="molecule type" value="Genomic_DNA"/>
</dbReference>
<accession>X1KGS8</accession>
<dbReference type="PANTHER" id="PTHR46969">
    <property type="entry name" value="BIFUNCTIONAL PROTEIN HLDE"/>
    <property type="match status" value="1"/>
</dbReference>
<comment type="caution">
    <text evidence="2">The sequence shown here is derived from an EMBL/GenBank/DDBJ whole genome shotgun (WGS) entry which is preliminary data.</text>
</comment>
<organism evidence="2">
    <name type="scientific">marine sediment metagenome</name>
    <dbReference type="NCBI Taxonomy" id="412755"/>
    <lineage>
        <taxon>unclassified sequences</taxon>
        <taxon>metagenomes</taxon>
        <taxon>ecological metagenomes</taxon>
    </lineage>
</organism>
<gene>
    <name evidence="2" type="ORF">S03H2_60506</name>
</gene>
<protein>
    <recommendedName>
        <fullName evidence="1">Carbohydrate kinase PfkB domain-containing protein</fullName>
    </recommendedName>
</protein>
<dbReference type="Gene3D" id="3.40.1190.20">
    <property type="match status" value="1"/>
</dbReference>
<feature type="domain" description="Carbohydrate kinase PfkB" evidence="1">
    <location>
        <begin position="68"/>
        <end position="180"/>
    </location>
</feature>
<proteinExistence type="predicted"/>
<dbReference type="Pfam" id="PF00294">
    <property type="entry name" value="PfkB"/>
    <property type="match status" value="1"/>
</dbReference>
<dbReference type="GO" id="GO:0005829">
    <property type="term" value="C:cytosol"/>
    <property type="evidence" value="ECO:0007669"/>
    <property type="project" value="TreeGrafter"/>
</dbReference>
<dbReference type="InterPro" id="IPR011611">
    <property type="entry name" value="PfkB_dom"/>
</dbReference>
<dbReference type="GO" id="GO:0033786">
    <property type="term" value="F:heptose-1-phosphate adenylyltransferase activity"/>
    <property type="evidence" value="ECO:0007669"/>
    <property type="project" value="TreeGrafter"/>
</dbReference>
<sequence length="195" mass="21043">LPPYYESEICNYIDANIQKYDAVLVADFGHGFIGPQIIELVCNKARFLAVTAQTNSANVGFNLITKYPRADYMCLDGLELRLACHDKFGELKALVPRIGLGCNNIAITRGSEGSLTYSSRDGFFEIPALTDRAVDRLGAGDAYVAVTTPCVASGYPMDSVGFIGNAVGALQVQIVGNKEPVEPVALFKFIKALLK</sequence>
<evidence type="ECO:0000259" key="1">
    <source>
        <dbReference type="Pfam" id="PF00294"/>
    </source>
</evidence>
<reference evidence="2" key="1">
    <citation type="journal article" date="2014" name="Front. Microbiol.">
        <title>High frequency of phylogenetically diverse reductive dehalogenase-homologous genes in deep subseafloor sedimentary metagenomes.</title>
        <authorList>
            <person name="Kawai M."/>
            <person name="Futagami T."/>
            <person name="Toyoda A."/>
            <person name="Takaki Y."/>
            <person name="Nishi S."/>
            <person name="Hori S."/>
            <person name="Arai W."/>
            <person name="Tsubouchi T."/>
            <person name="Morono Y."/>
            <person name="Uchiyama I."/>
            <person name="Ito T."/>
            <person name="Fujiyama A."/>
            <person name="Inagaki F."/>
            <person name="Takami H."/>
        </authorList>
    </citation>
    <scope>NUCLEOTIDE SEQUENCE</scope>
    <source>
        <strain evidence="2">Expedition CK06-06</strain>
    </source>
</reference>